<organism evidence="2 3">
    <name type="scientific">Mycoplasmopsis agalactiae (strain NCTC 10123 / CIP 59.7 / PG2)</name>
    <name type="common">Mycoplasma agalactiae</name>
    <dbReference type="NCBI Taxonomy" id="347257"/>
    <lineage>
        <taxon>Bacteria</taxon>
        <taxon>Bacillati</taxon>
        <taxon>Mycoplasmatota</taxon>
        <taxon>Mycoplasmoidales</taxon>
        <taxon>Metamycoplasmataceae</taxon>
        <taxon>Mycoplasmopsis</taxon>
    </lineage>
</organism>
<name>A5IYJ7_MYCAP</name>
<keyword evidence="3" id="KW-1185">Reference proteome</keyword>
<feature type="transmembrane region" description="Helical" evidence="1">
    <location>
        <begin position="82"/>
        <end position="103"/>
    </location>
</feature>
<dbReference type="STRING" id="347257.MAG4080"/>
<feature type="transmembrane region" description="Helical" evidence="1">
    <location>
        <begin position="115"/>
        <end position="142"/>
    </location>
</feature>
<evidence type="ECO:0000313" key="2">
    <source>
        <dbReference type="EMBL" id="CAL59106.1"/>
    </source>
</evidence>
<keyword evidence="1" id="KW-1133">Transmembrane helix</keyword>
<dbReference type="AlphaFoldDB" id="A5IYJ7"/>
<dbReference type="KEGG" id="maa:MAG4080"/>
<dbReference type="Proteomes" id="UP000007065">
    <property type="component" value="Chromosome"/>
</dbReference>
<gene>
    <name evidence="2" type="ordered locus">MAG4080</name>
</gene>
<dbReference type="RefSeq" id="WP_011949580.1">
    <property type="nucleotide sequence ID" value="NC_009497.1"/>
</dbReference>
<dbReference type="GeneID" id="93358159"/>
<dbReference type="HOGENOM" id="CLU_1729334_0_0_14"/>
<proteinExistence type="predicted"/>
<dbReference type="EMBL" id="CU179680">
    <property type="protein sequence ID" value="CAL59106.1"/>
    <property type="molecule type" value="Genomic_DNA"/>
</dbReference>
<reference evidence="3" key="1">
    <citation type="journal article" date="2007" name="PLoS Genet.">
        <title>Being pathogenic, plastic, and sexual while living with a nearly minimal bacterial genome.</title>
        <authorList>
            <person name="Sirand-Pugnet P."/>
            <person name="Lartigue C."/>
            <person name="Marenda M."/>
            <person name="Jacob D."/>
            <person name="Barre A."/>
            <person name="Barbe V."/>
            <person name="Schenowitz C."/>
            <person name="Mangenot S."/>
            <person name="Couloux A."/>
            <person name="Segurens B."/>
            <person name="de Daruvar A."/>
            <person name="Blanchard A."/>
            <person name="Citti C."/>
        </authorList>
    </citation>
    <scope>NUCLEOTIDE SEQUENCE [LARGE SCALE GENOMIC DNA]</scope>
    <source>
        <strain evidence="3">PG2</strain>
    </source>
</reference>
<evidence type="ECO:0000256" key="1">
    <source>
        <dbReference type="SAM" id="Phobius"/>
    </source>
</evidence>
<keyword evidence="1" id="KW-0472">Membrane</keyword>
<keyword evidence="1" id="KW-0812">Transmembrane</keyword>
<accession>A5IYJ7</accession>
<sequence>MNNYFYNPCQADTNNSVPYQSNDNYDKKPEKILDARKDALSVALIYWSIICAFSLAMAAGIQTIFEIKKLQQANINKPSLRILFYFLAYLWAAISTFLSYQILRKKHRYNRDFIIFTRAITAPLLISFALSIPLNLIFYLIVKKHCKYGAR</sequence>
<evidence type="ECO:0000313" key="3">
    <source>
        <dbReference type="Proteomes" id="UP000007065"/>
    </source>
</evidence>
<protein>
    <submittedName>
        <fullName evidence="2">Uncharacterized protein</fullName>
    </submittedName>
</protein>
<feature type="transmembrane region" description="Helical" evidence="1">
    <location>
        <begin position="39"/>
        <end position="61"/>
    </location>
</feature>